<dbReference type="VEuPathDB" id="FungiDB:BD410DRAFT_307978"/>
<dbReference type="Proteomes" id="UP000294933">
    <property type="component" value="Unassembled WGS sequence"/>
</dbReference>
<dbReference type="Gene3D" id="1.20.1280.50">
    <property type="match status" value="1"/>
</dbReference>
<evidence type="ECO:0000313" key="1">
    <source>
        <dbReference type="EMBL" id="TDL21202.1"/>
    </source>
</evidence>
<accession>A0A4Y7Q215</accession>
<protein>
    <submittedName>
        <fullName evidence="1">Uncharacterized protein</fullName>
    </submittedName>
</protein>
<name>A0A4Y7Q215_9AGAM</name>
<reference evidence="1 2" key="1">
    <citation type="submission" date="2018-06" db="EMBL/GenBank/DDBJ databases">
        <title>A transcriptomic atlas of mushroom development highlights an independent origin of complex multicellularity.</title>
        <authorList>
            <consortium name="DOE Joint Genome Institute"/>
            <person name="Krizsan K."/>
            <person name="Almasi E."/>
            <person name="Merenyi Z."/>
            <person name="Sahu N."/>
            <person name="Viragh M."/>
            <person name="Koszo T."/>
            <person name="Mondo S."/>
            <person name="Kiss B."/>
            <person name="Balint B."/>
            <person name="Kues U."/>
            <person name="Barry K."/>
            <person name="Hegedus J.C."/>
            <person name="Henrissat B."/>
            <person name="Johnson J."/>
            <person name="Lipzen A."/>
            <person name="Ohm R."/>
            <person name="Nagy I."/>
            <person name="Pangilinan J."/>
            <person name="Yan J."/>
            <person name="Xiong Y."/>
            <person name="Grigoriev I.V."/>
            <person name="Hibbett D.S."/>
            <person name="Nagy L.G."/>
        </authorList>
    </citation>
    <scope>NUCLEOTIDE SEQUENCE [LARGE SCALE GENOMIC DNA]</scope>
    <source>
        <strain evidence="1 2">SZMC22713</strain>
    </source>
</reference>
<dbReference type="AlphaFoldDB" id="A0A4Y7Q215"/>
<gene>
    <name evidence="1" type="ORF">BD410DRAFT_307978</name>
</gene>
<sequence length="436" mass="50213">MNAIKEARACMKALNETQRRLGRRLRCLRRLSKPLVLEDGINRLPDDVLAIIFEMTRHFNGDGQYQFAVGVSHVSRRFRTVALATPSLWTIIRDSYGENQIREFISRSGRLALDIKMPRNSRIESFLKVVKDTSHRWSSFEIIDDSTEYIMMELGITDLPRLRHLTYICEVELSTFNMPRLSQVEGWGWLLPAGSWFPSQLTRVEFHLSEDDDVIEGLAKTLHSMQNLQDLSLKLLHFTGTEFVPSDRAAYPNPHSVHIDRLAISILGEMPGYSELLSDAIMHLLPSTVELSINSIRPEMLLFNSEGKLLFPCDTTIKLQTPQPIDVMRTLADLLRNCDSIKTVHFDTPMAKGPLEWRHRQLDHNDWERIRSLYHLRFMNCDEFTEPEIEALTTKLLSSEAENGVQSLEVILCKLISEDFLLGIHDEVGDRLKWTL</sequence>
<proteinExistence type="predicted"/>
<evidence type="ECO:0000313" key="2">
    <source>
        <dbReference type="Proteomes" id="UP000294933"/>
    </source>
</evidence>
<dbReference type="OrthoDB" id="3229088at2759"/>
<organism evidence="1 2">
    <name type="scientific">Rickenella mellea</name>
    <dbReference type="NCBI Taxonomy" id="50990"/>
    <lineage>
        <taxon>Eukaryota</taxon>
        <taxon>Fungi</taxon>
        <taxon>Dikarya</taxon>
        <taxon>Basidiomycota</taxon>
        <taxon>Agaricomycotina</taxon>
        <taxon>Agaricomycetes</taxon>
        <taxon>Hymenochaetales</taxon>
        <taxon>Rickenellaceae</taxon>
        <taxon>Rickenella</taxon>
    </lineage>
</organism>
<dbReference type="STRING" id="50990.A0A4Y7Q215"/>
<keyword evidence="2" id="KW-1185">Reference proteome</keyword>
<dbReference type="EMBL" id="ML170182">
    <property type="protein sequence ID" value="TDL21202.1"/>
    <property type="molecule type" value="Genomic_DNA"/>
</dbReference>